<accession>A0A4P9ZFL3</accession>
<comment type="cofactor">
    <cofactor evidence="1 11">
        <name>Mg(2+)</name>
        <dbReference type="ChEBI" id="CHEBI:18420"/>
    </cofactor>
</comment>
<keyword evidence="9 11" id="KW-0378">Hydrolase</keyword>
<feature type="compositionally biased region" description="Polar residues" evidence="12">
    <location>
        <begin position="50"/>
        <end position="64"/>
    </location>
</feature>
<dbReference type="PANTHER" id="PTHR10642:SF30">
    <property type="entry name" value="RIBONUCLEASE H"/>
    <property type="match status" value="1"/>
</dbReference>
<dbReference type="PANTHER" id="PTHR10642">
    <property type="entry name" value="RIBONUCLEASE H1"/>
    <property type="match status" value="1"/>
</dbReference>
<evidence type="ECO:0000256" key="6">
    <source>
        <dbReference type="ARBA" id="ARBA00022722"/>
    </source>
</evidence>
<evidence type="ECO:0000313" key="15">
    <source>
        <dbReference type="Proteomes" id="UP000268321"/>
    </source>
</evidence>
<dbReference type="InterPro" id="IPR009027">
    <property type="entry name" value="Ribosomal_bL9/RNase_H1_N"/>
</dbReference>
<dbReference type="OrthoDB" id="407198at2759"/>
<evidence type="ECO:0000256" key="9">
    <source>
        <dbReference type="ARBA" id="ARBA00022801"/>
    </source>
</evidence>
<dbReference type="Gene3D" id="3.40.970.10">
    <property type="entry name" value="Ribonuclease H1, N-terminal domain"/>
    <property type="match status" value="1"/>
</dbReference>
<dbReference type="Pfam" id="PF00075">
    <property type="entry name" value="RNase_H"/>
    <property type="match status" value="1"/>
</dbReference>
<dbReference type="InterPro" id="IPR017067">
    <property type="entry name" value="RNase_H1_euk"/>
</dbReference>
<name>A0A4P9ZFL3_9ASCO</name>
<dbReference type="EC" id="3.1.26.4" evidence="4 11"/>
<dbReference type="InterPro" id="IPR012337">
    <property type="entry name" value="RNaseH-like_sf"/>
</dbReference>
<dbReference type="InterPro" id="IPR011320">
    <property type="entry name" value="RNase_H1_N"/>
</dbReference>
<evidence type="ECO:0000313" key="14">
    <source>
        <dbReference type="EMBL" id="RKP31836.1"/>
    </source>
</evidence>
<dbReference type="AlphaFoldDB" id="A0A4P9ZFL3"/>
<dbReference type="Proteomes" id="UP000268321">
    <property type="component" value="Unassembled WGS sequence"/>
</dbReference>
<comment type="similarity">
    <text evidence="3 11">Belongs to the RNase H family.</text>
</comment>
<dbReference type="GO" id="GO:0043137">
    <property type="term" value="P:DNA replication, removal of RNA primer"/>
    <property type="evidence" value="ECO:0007669"/>
    <property type="project" value="TreeGrafter"/>
</dbReference>
<evidence type="ECO:0000259" key="13">
    <source>
        <dbReference type="PROSITE" id="PS50879"/>
    </source>
</evidence>
<evidence type="ECO:0000256" key="7">
    <source>
        <dbReference type="ARBA" id="ARBA00022723"/>
    </source>
</evidence>
<gene>
    <name evidence="14" type="ORF">METBISCDRAFT_22105</name>
</gene>
<evidence type="ECO:0000256" key="3">
    <source>
        <dbReference type="ARBA" id="ARBA00005300"/>
    </source>
</evidence>
<dbReference type="FunFam" id="3.40.970.10:FF:000002">
    <property type="entry name" value="Ribonuclease H"/>
    <property type="match status" value="1"/>
</dbReference>
<dbReference type="Gene3D" id="3.30.420.10">
    <property type="entry name" value="Ribonuclease H-like superfamily/Ribonuclease H"/>
    <property type="match status" value="1"/>
</dbReference>
<dbReference type="PIRSF" id="PIRSF036852">
    <property type="entry name" value="Ribonuclease_H1_euk"/>
    <property type="match status" value="1"/>
</dbReference>
<keyword evidence="10 11" id="KW-0460">Magnesium</keyword>
<keyword evidence="15" id="KW-1185">Reference proteome</keyword>
<feature type="domain" description="RNase H type-1" evidence="13">
    <location>
        <begin position="93"/>
        <end position="261"/>
    </location>
</feature>
<organism evidence="14 15">
    <name type="scientific">Metschnikowia bicuspidata</name>
    <dbReference type="NCBI Taxonomy" id="27322"/>
    <lineage>
        <taxon>Eukaryota</taxon>
        <taxon>Fungi</taxon>
        <taxon>Dikarya</taxon>
        <taxon>Ascomycota</taxon>
        <taxon>Saccharomycotina</taxon>
        <taxon>Pichiomycetes</taxon>
        <taxon>Metschnikowiaceae</taxon>
        <taxon>Metschnikowia</taxon>
    </lineage>
</organism>
<sequence>MPRNYYAVARGTRTGVYNSWDACKDQVLCVPNARYKKFDSQQEAEVFVRNNQSPPHISSLTESQSQKEDGLGKYYPVHAPRSTAPQPKRSSSQTLFKKIYVDGACRGNGKRSIAVPLAGYGVYYGPNNPKNAGVPLSDVDDVHANKSSNQRAELFAMDHALKDIEGFVHQSDYDGSKYMIYTDSQYAKNCMESWAGSWEKKNWKTSQGSKVLNQDIIIPAYRRYKKLLERDGELVKFTHVKGHLGNEGNEAADKLANLGADMMLISK</sequence>
<evidence type="ECO:0000256" key="11">
    <source>
        <dbReference type="PIRNR" id="PIRNR036852"/>
    </source>
</evidence>
<evidence type="ECO:0000256" key="4">
    <source>
        <dbReference type="ARBA" id="ARBA00012180"/>
    </source>
</evidence>
<dbReference type="SUPFAM" id="SSF55658">
    <property type="entry name" value="L9 N-domain-like"/>
    <property type="match status" value="1"/>
</dbReference>
<dbReference type="GO" id="GO:0004523">
    <property type="term" value="F:RNA-DNA hybrid ribonuclease activity"/>
    <property type="evidence" value="ECO:0007669"/>
    <property type="project" value="UniProtKB-UniRule"/>
</dbReference>
<evidence type="ECO:0000256" key="8">
    <source>
        <dbReference type="ARBA" id="ARBA00022759"/>
    </source>
</evidence>
<feature type="region of interest" description="Disordered" evidence="12">
    <location>
        <begin position="50"/>
        <end position="91"/>
    </location>
</feature>
<dbReference type="InterPro" id="IPR002156">
    <property type="entry name" value="RNaseH_domain"/>
</dbReference>
<dbReference type="InterPro" id="IPR050092">
    <property type="entry name" value="RNase_H"/>
</dbReference>
<keyword evidence="7 11" id="KW-0479">Metal-binding</keyword>
<evidence type="ECO:0000256" key="12">
    <source>
        <dbReference type="SAM" id="MobiDB-lite"/>
    </source>
</evidence>
<evidence type="ECO:0000256" key="2">
    <source>
        <dbReference type="ARBA" id="ARBA00004065"/>
    </source>
</evidence>
<evidence type="ECO:0000256" key="10">
    <source>
        <dbReference type="ARBA" id="ARBA00022842"/>
    </source>
</evidence>
<dbReference type="SUPFAM" id="SSF53098">
    <property type="entry name" value="Ribonuclease H-like"/>
    <property type="match status" value="1"/>
</dbReference>
<keyword evidence="8 11" id="KW-0255">Endonuclease</keyword>
<dbReference type="EMBL" id="ML004437">
    <property type="protein sequence ID" value="RKP31836.1"/>
    <property type="molecule type" value="Genomic_DNA"/>
</dbReference>
<proteinExistence type="inferred from homology"/>
<protein>
    <recommendedName>
        <fullName evidence="5 11">Ribonuclease H</fullName>
        <shortName evidence="11">RNase H</shortName>
        <ecNumber evidence="4 11">3.1.26.4</ecNumber>
    </recommendedName>
</protein>
<dbReference type="GO" id="GO:0000287">
    <property type="term" value="F:magnesium ion binding"/>
    <property type="evidence" value="ECO:0007669"/>
    <property type="project" value="UniProtKB-UniRule"/>
</dbReference>
<evidence type="ECO:0000256" key="5">
    <source>
        <dbReference type="ARBA" id="ARBA00017721"/>
    </source>
</evidence>
<dbReference type="CDD" id="cd09280">
    <property type="entry name" value="RNase_HI_eukaryote_like"/>
    <property type="match status" value="1"/>
</dbReference>
<dbReference type="GO" id="GO:0003676">
    <property type="term" value="F:nucleic acid binding"/>
    <property type="evidence" value="ECO:0007669"/>
    <property type="project" value="UniProtKB-UniRule"/>
</dbReference>
<dbReference type="InterPro" id="IPR037056">
    <property type="entry name" value="RNase_H1_N_sf"/>
</dbReference>
<comment type="function">
    <text evidence="2 11">Endonuclease that specifically degrades the RNA of RNA-DNA hybrids.</text>
</comment>
<keyword evidence="6 11" id="KW-0540">Nuclease</keyword>
<dbReference type="Pfam" id="PF01693">
    <property type="entry name" value="Cauli_VI"/>
    <property type="match status" value="1"/>
</dbReference>
<reference evidence="15" key="1">
    <citation type="journal article" date="2018" name="Nat. Microbiol.">
        <title>Leveraging single-cell genomics to expand the fungal tree of life.</title>
        <authorList>
            <person name="Ahrendt S.R."/>
            <person name="Quandt C.A."/>
            <person name="Ciobanu D."/>
            <person name="Clum A."/>
            <person name="Salamov A."/>
            <person name="Andreopoulos B."/>
            <person name="Cheng J.F."/>
            <person name="Woyke T."/>
            <person name="Pelin A."/>
            <person name="Henrissat B."/>
            <person name="Reynolds N.K."/>
            <person name="Benny G.L."/>
            <person name="Smith M.E."/>
            <person name="James T.Y."/>
            <person name="Grigoriev I.V."/>
        </authorList>
    </citation>
    <scope>NUCLEOTIDE SEQUENCE [LARGE SCALE GENOMIC DNA]</scope>
    <source>
        <strain evidence="15">Baker2002</strain>
    </source>
</reference>
<comment type="catalytic activity">
    <reaction evidence="11">
        <text>Endonucleolytic cleavage to 5'-phosphomonoester.</text>
        <dbReference type="EC" id="3.1.26.4"/>
    </reaction>
</comment>
<evidence type="ECO:0000256" key="1">
    <source>
        <dbReference type="ARBA" id="ARBA00001946"/>
    </source>
</evidence>
<dbReference type="PROSITE" id="PS50879">
    <property type="entry name" value="RNASE_H_1"/>
    <property type="match status" value="1"/>
</dbReference>
<dbReference type="InterPro" id="IPR036397">
    <property type="entry name" value="RNaseH_sf"/>
</dbReference>